<dbReference type="Xenbase" id="XB-GENE-5858611">
    <property type="gene designation" value="nlrc4"/>
</dbReference>
<dbReference type="GeneTree" id="ENSGT00940000161744"/>
<evidence type="ECO:0000313" key="15">
    <source>
        <dbReference type="Ensembl" id="ENSXETP00000040025"/>
    </source>
</evidence>
<evidence type="ECO:0000259" key="14">
    <source>
        <dbReference type="PROSITE" id="PS50837"/>
    </source>
</evidence>
<evidence type="ECO:0000256" key="1">
    <source>
        <dbReference type="ARBA" id="ARBA00004514"/>
    </source>
</evidence>
<dbReference type="CDD" id="cd01671">
    <property type="entry name" value="CARD"/>
    <property type="match status" value="1"/>
</dbReference>
<dbReference type="GeneID" id="733844"/>
<keyword evidence="8" id="KW-0547">Nucleotide-binding</keyword>
<keyword evidence="4" id="KW-0399">Innate immunity</keyword>
<dbReference type="GO" id="GO:0042981">
    <property type="term" value="P:regulation of apoptotic process"/>
    <property type="evidence" value="ECO:0007669"/>
    <property type="project" value="InterPro"/>
</dbReference>
<dbReference type="RefSeq" id="XP_002933913.1">
    <property type="nucleotide sequence ID" value="XM_002933867.5"/>
</dbReference>
<comment type="subcellular location">
    <subcellularLocation>
        <location evidence="1">Cytoplasm</location>
        <location evidence="1">Cytosol</location>
    </subcellularLocation>
</comment>
<evidence type="ECO:0000256" key="9">
    <source>
        <dbReference type="ARBA" id="ARBA00022840"/>
    </source>
</evidence>
<dbReference type="SUPFAM" id="SSF47986">
    <property type="entry name" value="DEATH domain"/>
    <property type="match status" value="1"/>
</dbReference>
<dbReference type="GO" id="GO:0006954">
    <property type="term" value="P:inflammatory response"/>
    <property type="evidence" value="ECO:0007669"/>
    <property type="project" value="UniProtKB-KW"/>
</dbReference>
<dbReference type="Pfam" id="PF05729">
    <property type="entry name" value="NACHT"/>
    <property type="match status" value="1"/>
</dbReference>
<evidence type="ECO:0000256" key="4">
    <source>
        <dbReference type="ARBA" id="ARBA00022588"/>
    </source>
</evidence>
<dbReference type="AGR" id="Xenbase:XB-GENE-5858611"/>
<dbReference type="Ensembl" id="ENSXETT00000040025">
    <property type="protein sequence ID" value="ENSXETP00000040025"/>
    <property type="gene ID" value="ENSXETG00000018490"/>
</dbReference>
<dbReference type="InterPro" id="IPR007111">
    <property type="entry name" value="NACHT_NTPase"/>
</dbReference>
<evidence type="ECO:0000256" key="2">
    <source>
        <dbReference type="ARBA" id="ARBA00015338"/>
    </source>
</evidence>
<dbReference type="Proteomes" id="UP000008143">
    <property type="component" value="Chromosome 5"/>
</dbReference>
<dbReference type="PROSITE" id="PS50209">
    <property type="entry name" value="CARD"/>
    <property type="match status" value="1"/>
</dbReference>
<dbReference type="PANTHER" id="PTHR47688:SF1">
    <property type="entry name" value="NLR FAMILY CARD DOMAIN-CONTAINING PROTEIN 4"/>
    <property type="match status" value="1"/>
</dbReference>
<evidence type="ECO:0000256" key="6">
    <source>
        <dbReference type="ARBA" id="ARBA00022703"/>
    </source>
</evidence>
<evidence type="ECO:0000256" key="8">
    <source>
        <dbReference type="ARBA" id="ARBA00022741"/>
    </source>
</evidence>
<dbReference type="Ensembl" id="ENSXETT00000111132">
    <property type="protein sequence ID" value="ENSXETP00000102756"/>
    <property type="gene ID" value="ENSXETG00000018490"/>
</dbReference>
<dbReference type="GO" id="GO:0005524">
    <property type="term" value="F:ATP binding"/>
    <property type="evidence" value="ECO:0007669"/>
    <property type="project" value="UniProtKB-KW"/>
</dbReference>
<dbReference type="Bgee" id="ENSXETG00000018490">
    <property type="expression patterns" value="Expressed in embryo and 3 other cell types or tissues"/>
</dbReference>
<keyword evidence="11" id="KW-0395">Inflammatory response</keyword>
<dbReference type="Pfam" id="PF22524">
    <property type="entry name" value="WHD_Nlrc4"/>
    <property type="match status" value="1"/>
</dbReference>
<dbReference type="InterPro" id="IPR040535">
    <property type="entry name" value="NLRC4_HD"/>
</dbReference>
<reference evidence="15" key="2">
    <citation type="submission" date="2019-07" db="UniProtKB">
        <authorList>
            <consortium name="Ensembl"/>
        </authorList>
    </citation>
    <scope>IDENTIFICATION</scope>
</reference>
<dbReference type="Pfam" id="PF17889">
    <property type="entry name" value="NLRC4_HD"/>
    <property type="match status" value="1"/>
</dbReference>
<reference evidence="17" key="3">
    <citation type="submission" date="2025-04" db="UniProtKB">
        <authorList>
            <consortium name="RefSeq"/>
        </authorList>
    </citation>
    <scope>IDENTIFICATION</scope>
    <source>
        <strain evidence="17">Nigerian</strain>
        <tissue evidence="17">Liver and blood</tissue>
    </source>
</reference>
<keyword evidence="3" id="KW-0963">Cytoplasm</keyword>
<dbReference type="Gene3D" id="3.80.10.10">
    <property type="entry name" value="Ribonuclease Inhibitor"/>
    <property type="match status" value="2"/>
</dbReference>
<dbReference type="InterPro" id="IPR011029">
    <property type="entry name" value="DEATH-like_dom_sf"/>
</dbReference>
<evidence type="ECO:0000313" key="16">
    <source>
        <dbReference type="Proteomes" id="UP000008143"/>
    </source>
</evidence>
<keyword evidence="7" id="KW-0677">Repeat</keyword>
<evidence type="ECO:0000256" key="7">
    <source>
        <dbReference type="ARBA" id="ARBA00022737"/>
    </source>
</evidence>
<dbReference type="InterPro" id="IPR001315">
    <property type="entry name" value="CARD"/>
</dbReference>
<evidence type="ECO:0000313" key="18">
    <source>
        <dbReference type="Xenbase" id="XB-GENE-5858611"/>
    </source>
</evidence>
<evidence type="ECO:0000256" key="10">
    <source>
        <dbReference type="ARBA" id="ARBA00022859"/>
    </source>
</evidence>
<dbReference type="PROSITE" id="PS50837">
    <property type="entry name" value="NACHT"/>
    <property type="match status" value="1"/>
</dbReference>
<dbReference type="FunFam" id="3.80.10.10:FF:000364">
    <property type="entry name" value="NLR family CARD domain containing 4"/>
    <property type="match status" value="1"/>
</dbReference>
<dbReference type="Gene3D" id="1.10.1900.50">
    <property type="match status" value="1"/>
</dbReference>
<evidence type="ECO:0000259" key="13">
    <source>
        <dbReference type="PROSITE" id="PS50209"/>
    </source>
</evidence>
<evidence type="ECO:0000256" key="11">
    <source>
        <dbReference type="ARBA" id="ARBA00023198"/>
    </source>
</evidence>
<dbReference type="AlphaFoldDB" id="A0A4X2QK42"/>
<dbReference type="OMA" id="QCDLTAG"/>
<keyword evidence="10" id="KW-0391">Immunity</keyword>
<keyword evidence="16" id="KW-1185">Reference proteome</keyword>
<dbReference type="CTD" id="58484"/>
<gene>
    <name evidence="15 17 18" type="primary">nlrc4</name>
</gene>
<dbReference type="InterPro" id="IPR053882">
    <property type="entry name" value="Nlrc4-like_WHD"/>
</dbReference>
<dbReference type="GO" id="GO:0005829">
    <property type="term" value="C:cytosol"/>
    <property type="evidence" value="ECO:0007669"/>
    <property type="project" value="UniProtKB-SubCell"/>
</dbReference>
<dbReference type="GO" id="GO:0045087">
    <property type="term" value="P:innate immune response"/>
    <property type="evidence" value="ECO:0007669"/>
    <property type="project" value="UniProtKB-KW"/>
</dbReference>
<feature type="domain" description="NACHT" evidence="14">
    <location>
        <begin position="165"/>
        <end position="283"/>
    </location>
</feature>
<dbReference type="PANTHER" id="PTHR47688">
    <property type="entry name" value="NLR FAMILY CARD DOMAIN-CONTAINING PROTEIN 4"/>
    <property type="match status" value="1"/>
</dbReference>
<keyword evidence="5" id="KW-0433">Leucine-rich repeat</keyword>
<dbReference type="Pfam" id="PF00619">
    <property type="entry name" value="CARD"/>
    <property type="match status" value="1"/>
</dbReference>
<dbReference type="InterPro" id="IPR027417">
    <property type="entry name" value="P-loop_NTPase"/>
</dbReference>
<protein>
    <recommendedName>
        <fullName evidence="2">NLR family CARD domain-containing protein 4</fullName>
    </recommendedName>
    <alternativeName>
        <fullName evidence="12">Ice protease-activating factor</fullName>
    </alternativeName>
</protein>
<evidence type="ECO:0000256" key="3">
    <source>
        <dbReference type="ARBA" id="ARBA00022490"/>
    </source>
</evidence>
<dbReference type="KEGG" id="xtr:733844"/>
<evidence type="ECO:0000313" key="17">
    <source>
        <dbReference type="RefSeq" id="XP_002933913.1"/>
    </source>
</evidence>
<dbReference type="Gene3D" id="1.10.533.10">
    <property type="entry name" value="Death Domain, Fas"/>
    <property type="match status" value="1"/>
</dbReference>
<sequence length="1016" mass="115846">MDLIRKNYAELVQRMGRTIAVQITNDLFTRNILSMGEMEEILSCKVAQDLTRELLNVILKKGTESCTRLLQSLENQDPFFYEDLIGQRVQSGVTEEDLENLADHLKRLYQYPFFKKFNPLGEDTDIDIIFDLDRTFTDPLLWRKGTLNRREKQLTLSEMLEQLESPCVIEGEAGKGKTTILKRIAMLWASEKCRALADFKLVFFVTLRGASEGLYETLSDQLFPITYSWNKKEFLNKIWHLGRKVLFLLDGYDEFQSESCTEIEELIKNNPKFNSTVIVSTRTETIGKLRRCGALIAETSDFSLDNAKQLIANVLEEDEANGLLFQLEESSFMQNLMKTPLFVVIACALRMGESDFQMNTQTTLFSTLYDLMVEKKKYKIRHLSANILAANIRKFGDLALDGLFEQRFDFNEKHLSKIKEEVLLNIGLLNKYTAQRRKAVYRYFHTTFQEYIAGRRLSQLLSSEDNSDVTKGEDFLNKIVSVFDITTKYKNLLLYTCGSSKVATQKVVKHVAEVHKHDKNNYSTELVEFGLNLFFESSTKKELSQDFETLFSEKCLYINSHNISSHHIEFFLYLPNCLSALQLIKLDLSGTFATVPSESTMDRDSKSAQSSVCDNYIPEKAVKLFFDWNQSIQTLEVTLRDFHQLNKKDIKYLGKICCSADSLRLNIKRSSGITGSLVGVLESCKNIQDLNVDSTKLSIEDERRIVQMTEMKTLSILNLHSEHLQGGLLEGLCNLVGLEKLVFHNIKIDKNDAKTLAEGILSLKKLKRLSISHISNIGDGMESIAESISLCCHELKELKLIDCCLSAKALRSLAFRLKMFSSIEILDLSGNYLLEEGKESVEELAANLTHLDAIRTLMLPGGTDVKFCLEAVLPTLRRIPTLSELAFKRWNLTNDDLMTLASYINSGFENLSFLDLSDNCAQSAGWLSLTAILQYLPNLTYVNFSTEDLFTPDPDLVRKLVRAISALPLLHTMELNNWQLDDFDLAQIKKAKNMIHRPGNTCGHFFQVSNMEFDGR</sequence>
<dbReference type="Gene3D" id="3.40.50.300">
    <property type="entry name" value="P-loop containing nucleotide triphosphate hydrolases"/>
    <property type="match status" value="1"/>
</dbReference>
<dbReference type="SUPFAM" id="SSF52047">
    <property type="entry name" value="RNI-like"/>
    <property type="match status" value="1"/>
</dbReference>
<feature type="domain" description="CARD" evidence="13">
    <location>
        <begin position="1"/>
        <end position="88"/>
    </location>
</feature>
<keyword evidence="9" id="KW-0067">ATP-binding</keyword>
<dbReference type="SUPFAM" id="SSF52540">
    <property type="entry name" value="P-loop containing nucleoside triphosphate hydrolases"/>
    <property type="match status" value="1"/>
</dbReference>
<keyword evidence="6" id="KW-0053">Apoptosis</keyword>
<accession>A0A4X2QK42</accession>
<dbReference type="InterPro" id="IPR042220">
    <property type="entry name" value="NLRC4"/>
</dbReference>
<organism evidence="15">
    <name type="scientific">Xenopus tropicalis</name>
    <name type="common">Western clawed frog</name>
    <name type="synonym">Silurana tropicalis</name>
    <dbReference type="NCBI Taxonomy" id="8364"/>
    <lineage>
        <taxon>Eukaryota</taxon>
        <taxon>Metazoa</taxon>
        <taxon>Chordata</taxon>
        <taxon>Craniata</taxon>
        <taxon>Vertebrata</taxon>
        <taxon>Euteleostomi</taxon>
        <taxon>Amphibia</taxon>
        <taxon>Batrachia</taxon>
        <taxon>Anura</taxon>
        <taxon>Pipoidea</taxon>
        <taxon>Pipidae</taxon>
        <taxon>Xenopodinae</taxon>
        <taxon>Xenopus</taxon>
        <taxon>Silurana</taxon>
    </lineage>
</organism>
<dbReference type="InterPro" id="IPR032675">
    <property type="entry name" value="LRR_dom_sf"/>
</dbReference>
<dbReference type="GO" id="GO:0006915">
    <property type="term" value="P:apoptotic process"/>
    <property type="evidence" value="ECO:0007669"/>
    <property type="project" value="UniProtKB-KW"/>
</dbReference>
<evidence type="ECO:0000256" key="5">
    <source>
        <dbReference type="ARBA" id="ARBA00022614"/>
    </source>
</evidence>
<name>A0A4X2QK42_XENTR</name>
<dbReference type="OrthoDB" id="120976at2759"/>
<proteinExistence type="predicted"/>
<reference evidence="15" key="1">
    <citation type="journal article" date="2010" name="Science">
        <title>The genome of the Western clawed frog Xenopus tropicalis.</title>
        <authorList>
            <person name="Hellsten U."/>
            <person name="Harland R.M."/>
            <person name="Gilchrist M.J."/>
            <person name="Hendrix D."/>
            <person name="Jurka J."/>
            <person name="Kapitonov V."/>
            <person name="Ovcharenko I."/>
            <person name="Putnam N.H."/>
            <person name="Shu S."/>
            <person name="Taher L."/>
            <person name="Blitz I.L."/>
            <person name="Blumberg B."/>
            <person name="Dichmann D.S."/>
            <person name="Dubchak I."/>
            <person name="Amaya E."/>
            <person name="Detter J.C."/>
            <person name="Fletcher R."/>
            <person name="Gerhard D.S."/>
            <person name="Goodstein D."/>
            <person name="Graves T."/>
            <person name="Grigoriev I.V."/>
            <person name="Grimwood J."/>
            <person name="Kawashima T."/>
            <person name="Lindquist E."/>
            <person name="Lucas S.M."/>
            <person name="Mead P.E."/>
            <person name="Mitros T."/>
            <person name="Ogino H."/>
            <person name="Ohta Y."/>
            <person name="Poliakov A.V."/>
            <person name="Pollet N."/>
            <person name="Robert J."/>
            <person name="Salamov A."/>
            <person name="Sater A.K."/>
            <person name="Schmutz J."/>
            <person name="Terry A."/>
            <person name="Vize P.D."/>
            <person name="Warren W.C."/>
            <person name="Wells D."/>
            <person name="Wills A."/>
            <person name="Wilson R.K."/>
            <person name="Zimmerman L.B."/>
            <person name="Zorn A.M."/>
            <person name="Grainger R."/>
            <person name="Grammer T."/>
            <person name="Khokha M.K."/>
            <person name="Richardson P.M."/>
            <person name="Rokhsar D.S."/>
        </authorList>
    </citation>
    <scope>NUCLEOTIDE SEQUENCE [LARGE SCALE GENOMIC DNA]</scope>
    <source>
        <strain evidence="15">Nigerian</strain>
    </source>
</reference>
<dbReference type="ExpressionAtlas" id="A0A4X2QK42">
    <property type="expression patterns" value="baseline and differential"/>
</dbReference>
<evidence type="ECO:0000256" key="12">
    <source>
        <dbReference type="ARBA" id="ARBA00030378"/>
    </source>
</evidence>